<comment type="caution">
    <text evidence="2">The sequence shown here is derived from an EMBL/GenBank/DDBJ whole genome shotgun (WGS) entry which is preliminary data.</text>
</comment>
<gene>
    <name evidence="2" type="ORF">GCM10017786_76020</name>
</gene>
<proteinExistence type="predicted"/>
<evidence type="ECO:0000256" key="1">
    <source>
        <dbReference type="SAM" id="MobiDB-lite"/>
    </source>
</evidence>
<dbReference type="EMBL" id="BNAU01000019">
    <property type="protein sequence ID" value="GHF30903.1"/>
    <property type="molecule type" value="Genomic_DNA"/>
</dbReference>
<reference evidence="3" key="1">
    <citation type="journal article" date="2019" name="Int. J. Syst. Evol. Microbiol.">
        <title>The Global Catalogue of Microorganisms (GCM) 10K type strain sequencing project: providing services to taxonomists for standard genome sequencing and annotation.</title>
        <authorList>
            <consortium name="The Broad Institute Genomics Platform"/>
            <consortium name="The Broad Institute Genome Sequencing Center for Infectious Disease"/>
            <person name="Wu L."/>
            <person name="Ma J."/>
        </authorList>
    </citation>
    <scope>NUCLEOTIDE SEQUENCE [LARGE SCALE GENOMIC DNA]</scope>
    <source>
        <strain evidence="3">CGMCC 4.7677</strain>
    </source>
</reference>
<dbReference type="Proteomes" id="UP000605897">
    <property type="component" value="Unassembled WGS sequence"/>
</dbReference>
<sequence>MSHADDDDQRTPADPPAGDQRAGARPGLRFTWTRTGVDENGRPVDLCYGTTDDHRVVVEVGDRVVYFDEADAVDVSAGLRLAIGKLSPEDRWWS</sequence>
<evidence type="ECO:0000313" key="2">
    <source>
        <dbReference type="EMBL" id="GHF30903.1"/>
    </source>
</evidence>
<protein>
    <submittedName>
        <fullName evidence="2">Uncharacterized protein</fullName>
    </submittedName>
</protein>
<keyword evidence="3" id="KW-1185">Reference proteome</keyword>
<accession>A0ABQ3JL30</accession>
<feature type="region of interest" description="Disordered" evidence="1">
    <location>
        <begin position="1"/>
        <end position="36"/>
    </location>
</feature>
<dbReference type="RefSeq" id="WP_191249504.1">
    <property type="nucleotide sequence ID" value="NZ_BNAU01000019.1"/>
</dbReference>
<evidence type="ECO:0000313" key="3">
    <source>
        <dbReference type="Proteomes" id="UP000605897"/>
    </source>
</evidence>
<organism evidence="2 3">
    <name type="scientific">Amycolatopsis deserti</name>
    <dbReference type="NCBI Taxonomy" id="185696"/>
    <lineage>
        <taxon>Bacteria</taxon>
        <taxon>Bacillati</taxon>
        <taxon>Actinomycetota</taxon>
        <taxon>Actinomycetes</taxon>
        <taxon>Pseudonocardiales</taxon>
        <taxon>Pseudonocardiaceae</taxon>
        <taxon>Amycolatopsis</taxon>
    </lineage>
</organism>
<name>A0ABQ3JL30_9PSEU</name>